<dbReference type="GO" id="GO:0003885">
    <property type="term" value="F:D-arabinono-1,4-lactone oxidase activity"/>
    <property type="evidence" value="ECO:0007669"/>
    <property type="project" value="InterPro"/>
</dbReference>
<dbReference type="GO" id="GO:0071949">
    <property type="term" value="F:FAD binding"/>
    <property type="evidence" value="ECO:0007669"/>
    <property type="project" value="InterPro"/>
</dbReference>
<evidence type="ECO:0000259" key="5">
    <source>
        <dbReference type="PROSITE" id="PS51387"/>
    </source>
</evidence>
<comment type="caution">
    <text evidence="6">The sequence shown here is derived from an EMBL/GenBank/DDBJ whole genome shotgun (WGS) entry which is preliminary data.</text>
</comment>
<name>A0A8S1J7B0_9CHLO</name>
<dbReference type="InterPro" id="IPR036318">
    <property type="entry name" value="FAD-bd_PCMH-like_sf"/>
</dbReference>
<dbReference type="GO" id="GO:0016020">
    <property type="term" value="C:membrane"/>
    <property type="evidence" value="ECO:0007669"/>
    <property type="project" value="InterPro"/>
</dbReference>
<dbReference type="InterPro" id="IPR007173">
    <property type="entry name" value="ALO_C"/>
</dbReference>
<proteinExistence type="predicted"/>
<dbReference type="Gene3D" id="3.30.465.10">
    <property type="match status" value="1"/>
</dbReference>
<dbReference type="InterPro" id="IPR010031">
    <property type="entry name" value="FAD_lactone_oxidase-like"/>
</dbReference>
<feature type="chain" id="PRO_5035754670" description="FAD-binding PCMH-type domain-containing protein" evidence="4">
    <location>
        <begin position="31"/>
        <end position="646"/>
    </location>
</feature>
<dbReference type="PROSITE" id="PS51387">
    <property type="entry name" value="FAD_PCMH"/>
    <property type="match status" value="1"/>
</dbReference>
<evidence type="ECO:0000256" key="1">
    <source>
        <dbReference type="ARBA" id="ARBA00005147"/>
    </source>
</evidence>
<dbReference type="Gene3D" id="3.30.70.2520">
    <property type="match status" value="1"/>
</dbReference>
<feature type="domain" description="FAD-binding PCMH-type" evidence="5">
    <location>
        <begin position="44"/>
        <end position="257"/>
    </location>
</feature>
<dbReference type="PANTHER" id="PTHR43762">
    <property type="entry name" value="L-GULONOLACTONE OXIDASE"/>
    <property type="match status" value="1"/>
</dbReference>
<dbReference type="OrthoDB" id="610608at2759"/>
<dbReference type="InterPro" id="IPR016166">
    <property type="entry name" value="FAD-bd_PCMH"/>
</dbReference>
<dbReference type="Pfam" id="PF04030">
    <property type="entry name" value="ALO"/>
    <property type="match status" value="1"/>
</dbReference>
<feature type="signal peptide" evidence="4">
    <location>
        <begin position="1"/>
        <end position="30"/>
    </location>
</feature>
<accession>A0A8S1J7B0</accession>
<evidence type="ECO:0000256" key="4">
    <source>
        <dbReference type="SAM" id="SignalP"/>
    </source>
</evidence>
<evidence type="ECO:0000313" key="7">
    <source>
        <dbReference type="Proteomes" id="UP000708148"/>
    </source>
</evidence>
<dbReference type="SUPFAM" id="SSF56176">
    <property type="entry name" value="FAD-binding/transporter-associated domain-like"/>
    <property type="match status" value="1"/>
</dbReference>
<dbReference type="EMBL" id="CAJHUC010002055">
    <property type="protein sequence ID" value="CAD7703072.1"/>
    <property type="molecule type" value="Genomic_DNA"/>
</dbReference>
<gene>
    <name evidence="6" type="ORF">OSTQU699_LOCUS8429</name>
</gene>
<dbReference type="InterPro" id="IPR006094">
    <property type="entry name" value="Oxid_FAD_bind_N"/>
</dbReference>
<dbReference type="PANTHER" id="PTHR43762:SF5">
    <property type="entry name" value="FAD-BINDING PCMH-TYPE DOMAIN-CONTAINING PROTEIN"/>
    <property type="match status" value="1"/>
</dbReference>
<dbReference type="Proteomes" id="UP000708148">
    <property type="component" value="Unassembled WGS sequence"/>
</dbReference>
<keyword evidence="7" id="KW-1185">Reference proteome</keyword>
<comment type="pathway">
    <text evidence="1">Cofactor biosynthesis; L-ascorbate biosynthesis.</text>
</comment>
<keyword evidence="2" id="KW-0560">Oxidoreductase</keyword>
<feature type="region of interest" description="Disordered" evidence="3">
    <location>
        <begin position="312"/>
        <end position="352"/>
    </location>
</feature>
<sequence>MRSASPLSATLVLALWLLCAAQWAPRPARAAVPDDLSNFMNEYVCSTDLRVVRPVTVQDVQDAVSLHDKIVPVGTGYSWNQPFFCADPAGVSANGDAGGERGKRRLLTEALSRRGMLQDAPPSKTSANIAMTTIRPMTITIDEQEETAWIDAGISVLDALDYLGNYVTKNARRGWTLPAYSFWVRQTVAGAVATGTHGSTLKHGSLSQQVVALRVVLANGTLAEFTPESHPMLMKALRVNVGKLGIVTSVKFRIVREQPVIRTAALNVKSSEFLQSLREAQDMFNDNGELPRWMNESQVFWIPQLSEFNRYSFDRGDDPDPEVRERVLGGEKPDRTTLKEEKAASREKEGPTYKSEKFLRKLNATRINPELEGPSAARSEDPDDPMGVAKGVVWEAPEQRAADPFFVSESGKTIMFGNAIALHTLLPDGTFETHEAYPTYPLALSQKLVDEVLYDQYEVAIPFATMADCMAGMLETLHGEDIDERPDDDLGFRTAALIRFVGQEEGLLSPTHDGPRMYINMEDYMYYNGEGTRNERFFELMAFIRGSPLCNARMHWGKAGWPDAGCFSGADEYPETWCDFGCAVQELDPLGKFQDSASDRWNWEGAKLDKCCNGSGYDRSVKGCNCKVKRLRSVEDCPPSPFYTNR</sequence>
<organism evidence="6 7">
    <name type="scientific">Ostreobium quekettii</name>
    <dbReference type="NCBI Taxonomy" id="121088"/>
    <lineage>
        <taxon>Eukaryota</taxon>
        <taxon>Viridiplantae</taxon>
        <taxon>Chlorophyta</taxon>
        <taxon>core chlorophytes</taxon>
        <taxon>Ulvophyceae</taxon>
        <taxon>TCBD clade</taxon>
        <taxon>Bryopsidales</taxon>
        <taxon>Ostreobineae</taxon>
        <taxon>Ostreobiaceae</taxon>
        <taxon>Ostreobium</taxon>
    </lineage>
</organism>
<evidence type="ECO:0000256" key="3">
    <source>
        <dbReference type="SAM" id="MobiDB-lite"/>
    </source>
</evidence>
<dbReference type="AlphaFoldDB" id="A0A8S1J7B0"/>
<dbReference type="Pfam" id="PF01565">
    <property type="entry name" value="FAD_binding_4"/>
    <property type="match status" value="1"/>
</dbReference>
<protein>
    <recommendedName>
        <fullName evidence="5">FAD-binding PCMH-type domain-containing protein</fullName>
    </recommendedName>
</protein>
<reference evidence="6" key="1">
    <citation type="submission" date="2020-12" db="EMBL/GenBank/DDBJ databases">
        <authorList>
            <person name="Iha C."/>
        </authorList>
    </citation>
    <scope>NUCLEOTIDE SEQUENCE</scope>
</reference>
<evidence type="ECO:0000256" key="2">
    <source>
        <dbReference type="ARBA" id="ARBA00023002"/>
    </source>
</evidence>
<dbReference type="InterPro" id="IPR016169">
    <property type="entry name" value="FAD-bd_PCMH_sub2"/>
</dbReference>
<evidence type="ECO:0000313" key="6">
    <source>
        <dbReference type="EMBL" id="CAD7703072.1"/>
    </source>
</evidence>
<keyword evidence="4" id="KW-0732">Signal</keyword>